<organism evidence="3 4">
    <name type="scientific">Ciona intestinalis</name>
    <name type="common">Transparent sea squirt</name>
    <name type="synonym">Ascidia intestinalis</name>
    <dbReference type="NCBI Taxonomy" id="7719"/>
    <lineage>
        <taxon>Eukaryota</taxon>
        <taxon>Metazoa</taxon>
        <taxon>Chordata</taxon>
        <taxon>Tunicata</taxon>
        <taxon>Ascidiacea</taxon>
        <taxon>Phlebobranchia</taxon>
        <taxon>Cionidae</taxon>
        <taxon>Ciona</taxon>
    </lineage>
</organism>
<dbReference type="SUPFAM" id="SSF48371">
    <property type="entry name" value="ARM repeat"/>
    <property type="match status" value="1"/>
</dbReference>
<protein>
    <recommendedName>
        <fullName evidence="2">26S proteasome non-ATPase regulatory subunit 5</fullName>
    </recommendedName>
</protein>
<dbReference type="PANTHER" id="PTHR13554:SF10">
    <property type="entry name" value="26S PROTEASOME NON-ATPASE REGULATORY SUBUNIT 5"/>
    <property type="match status" value="1"/>
</dbReference>
<dbReference type="Ensembl" id="ENSCINT00000013446.3">
    <property type="protein sequence ID" value="ENSCINP00000013446.3"/>
    <property type="gene ID" value="ENSCING00000006547.3"/>
</dbReference>
<dbReference type="Pfam" id="PF10508">
    <property type="entry name" value="Proteasom_PSMB"/>
    <property type="match status" value="1"/>
</dbReference>
<dbReference type="GO" id="GO:0043248">
    <property type="term" value="P:proteasome assembly"/>
    <property type="evidence" value="ECO:0007669"/>
    <property type="project" value="InterPro"/>
</dbReference>
<reference evidence="4" key="1">
    <citation type="journal article" date="2002" name="Science">
        <title>The draft genome of Ciona intestinalis: insights into chordate and vertebrate origins.</title>
        <authorList>
            <person name="Dehal P."/>
            <person name="Satou Y."/>
            <person name="Campbell R.K."/>
            <person name="Chapman J."/>
            <person name="Degnan B."/>
            <person name="De Tomaso A."/>
            <person name="Davidson B."/>
            <person name="Di Gregorio A."/>
            <person name="Gelpke M."/>
            <person name="Goodstein D.M."/>
            <person name="Harafuji N."/>
            <person name="Hastings K.E."/>
            <person name="Ho I."/>
            <person name="Hotta K."/>
            <person name="Huang W."/>
            <person name="Kawashima T."/>
            <person name="Lemaire P."/>
            <person name="Martinez D."/>
            <person name="Meinertzhagen I.A."/>
            <person name="Necula S."/>
            <person name="Nonaka M."/>
            <person name="Putnam N."/>
            <person name="Rash S."/>
            <person name="Saiga H."/>
            <person name="Satake M."/>
            <person name="Terry A."/>
            <person name="Yamada L."/>
            <person name="Wang H.G."/>
            <person name="Awazu S."/>
            <person name="Azumi K."/>
            <person name="Boore J."/>
            <person name="Branno M."/>
            <person name="Chin-Bow S."/>
            <person name="DeSantis R."/>
            <person name="Doyle S."/>
            <person name="Francino P."/>
            <person name="Keys D.N."/>
            <person name="Haga S."/>
            <person name="Hayashi H."/>
            <person name="Hino K."/>
            <person name="Imai K.S."/>
            <person name="Inaba K."/>
            <person name="Kano S."/>
            <person name="Kobayashi K."/>
            <person name="Kobayashi M."/>
            <person name="Lee B.I."/>
            <person name="Makabe K.W."/>
            <person name="Manohar C."/>
            <person name="Matassi G."/>
            <person name="Medina M."/>
            <person name="Mochizuki Y."/>
            <person name="Mount S."/>
            <person name="Morishita T."/>
            <person name="Miura S."/>
            <person name="Nakayama A."/>
            <person name="Nishizaka S."/>
            <person name="Nomoto H."/>
            <person name="Ohta F."/>
            <person name="Oishi K."/>
            <person name="Rigoutsos I."/>
            <person name="Sano M."/>
            <person name="Sasaki A."/>
            <person name="Sasakura Y."/>
            <person name="Shoguchi E."/>
            <person name="Shin-i T."/>
            <person name="Spagnuolo A."/>
            <person name="Stainier D."/>
            <person name="Suzuki M.M."/>
            <person name="Tassy O."/>
            <person name="Takatori N."/>
            <person name="Tokuoka M."/>
            <person name="Yagi K."/>
            <person name="Yoshizaki F."/>
            <person name="Wada S."/>
            <person name="Zhang C."/>
            <person name="Hyatt P.D."/>
            <person name="Larimer F."/>
            <person name="Detter C."/>
            <person name="Doggett N."/>
            <person name="Glavina T."/>
            <person name="Hawkins T."/>
            <person name="Richardson P."/>
            <person name="Lucas S."/>
            <person name="Kohara Y."/>
            <person name="Levine M."/>
            <person name="Satoh N."/>
            <person name="Rokhsar D.S."/>
        </authorList>
    </citation>
    <scope>NUCLEOTIDE SEQUENCE [LARGE SCALE GENOMIC DNA]</scope>
</reference>
<comment type="similarity">
    <text evidence="1">Belongs to the proteasome subunit S5B/HSM3 family.</text>
</comment>
<dbReference type="FunFam" id="1.25.10.10:FF:001137">
    <property type="entry name" value="Predicted protein"/>
    <property type="match status" value="1"/>
</dbReference>
<sequence>MDEGISSLIRNLSISDDRLQTLTEIKTFVVSSHSSTLKNVVQASDLETLFQCLENNDRDEVEAICFILSSLLPIVDPVDVAVKLASAIQNGLTHPNPDVQHLTLKELQRVVAASDGATALSDSPDITRFAIFLVGDADESLAAAAVKFLSEFGRTSPNAARTMLKPDFQPHYRDLKTVMQKNDVVKFRVYEIVCNIQAESQEMLDLCVESGIVSDLVKELDGSDVLGKVTCCTMLSGMASSNHSLDYLVQAGVVSKMTEMLKDSITDPFSDLYVPAGVIRFFGNLSLYNGPKFVLEIFPNFCKVIFTMVGSNDPPKQQVAMETLGIIGETLEGKKVLSEQGDDCTTAVQDVCQILKHGKQDMRLIAVDCMSRLLDHKKVNENETDVAYKITLSWFRLLSSNPIDTIINLCKQPFTDIRCSGFALLNTLADCQWGVEAMVEFATLVEFLLDRSTETEKSSKDAKFAVIKTLTKSPNVASIFGNRNYLRFRQFLNEGPYYVGTQLSVAIDEA</sequence>
<evidence type="ECO:0000313" key="4">
    <source>
        <dbReference type="Proteomes" id="UP000008144"/>
    </source>
</evidence>
<dbReference type="InterPro" id="IPR011989">
    <property type="entry name" value="ARM-like"/>
</dbReference>
<keyword evidence="4" id="KW-1185">Reference proteome</keyword>
<dbReference type="GeneTree" id="ENSGT00390000013040"/>
<dbReference type="EMBL" id="EAAA01002998">
    <property type="status" value="NOT_ANNOTATED_CDS"/>
    <property type="molecule type" value="Genomic_DNA"/>
</dbReference>
<gene>
    <name evidence="3" type="primary">LOC100187507</name>
</gene>
<dbReference type="STRING" id="7719.ENSCINP00000013446"/>
<dbReference type="InParanoid" id="F6RPC5"/>
<evidence type="ECO:0000256" key="2">
    <source>
        <dbReference type="ARBA" id="ARBA00014933"/>
    </source>
</evidence>
<proteinExistence type="inferred from homology"/>
<dbReference type="AlphaFoldDB" id="F6RPC5"/>
<evidence type="ECO:0000313" key="3">
    <source>
        <dbReference type="Ensembl" id="ENSCINP00000013446.3"/>
    </source>
</evidence>
<dbReference type="HOGENOM" id="CLU_043710_0_0_1"/>
<reference evidence="3" key="2">
    <citation type="journal article" date="2008" name="Genome Biol.">
        <title>Improved genome assembly and evidence-based global gene model set for the chordate Ciona intestinalis: new insight into intron and operon populations.</title>
        <authorList>
            <person name="Satou Y."/>
            <person name="Mineta K."/>
            <person name="Ogasawara M."/>
            <person name="Sasakura Y."/>
            <person name="Shoguchi E."/>
            <person name="Ueno K."/>
            <person name="Yamada L."/>
            <person name="Matsumoto J."/>
            <person name="Wasserscheid J."/>
            <person name="Dewar K."/>
            <person name="Wiley G.B."/>
            <person name="Macmil S.L."/>
            <person name="Roe B.A."/>
            <person name="Zeller R.W."/>
            <person name="Hastings K.E."/>
            <person name="Lemaire P."/>
            <person name="Lindquist E."/>
            <person name="Endo T."/>
            <person name="Hotta K."/>
            <person name="Inaba K."/>
        </authorList>
    </citation>
    <scope>NUCLEOTIDE SEQUENCE [LARGE SCALE GENOMIC DNA]</scope>
    <source>
        <strain evidence="3">wild type</strain>
    </source>
</reference>
<dbReference type="OMA" id="WGQEYIS"/>
<reference evidence="3" key="4">
    <citation type="submission" date="2025-09" db="UniProtKB">
        <authorList>
            <consortium name="Ensembl"/>
        </authorList>
    </citation>
    <scope>IDENTIFICATION</scope>
</reference>
<dbReference type="InterPro" id="IPR019538">
    <property type="entry name" value="PSMD5"/>
</dbReference>
<reference evidence="3" key="3">
    <citation type="submission" date="2025-08" db="UniProtKB">
        <authorList>
            <consortium name="Ensembl"/>
        </authorList>
    </citation>
    <scope>IDENTIFICATION</scope>
</reference>
<name>F6RPC5_CIOIN</name>
<dbReference type="Gene3D" id="1.25.10.10">
    <property type="entry name" value="Leucine-rich Repeat Variant"/>
    <property type="match status" value="2"/>
</dbReference>
<evidence type="ECO:0000256" key="1">
    <source>
        <dbReference type="ARBA" id="ARBA00006823"/>
    </source>
</evidence>
<dbReference type="FunCoup" id="F6RPC5">
    <property type="interactions" value="1033"/>
</dbReference>
<dbReference type="InterPro" id="IPR016024">
    <property type="entry name" value="ARM-type_fold"/>
</dbReference>
<accession>F6RPC5</accession>
<dbReference type="Proteomes" id="UP000008144">
    <property type="component" value="Chromosome 9"/>
</dbReference>
<dbReference type="PANTHER" id="PTHR13554">
    <property type="entry name" value="26S PROTEASOME NON-ATPASE REGULATORY SUBUNIT 5-RELATED"/>
    <property type="match status" value="1"/>
</dbReference>